<keyword evidence="1" id="KW-0472">Membrane</keyword>
<accession>A0A3L9YBC0</accession>
<feature type="transmembrane region" description="Helical" evidence="1">
    <location>
        <begin position="6"/>
        <end position="30"/>
    </location>
</feature>
<protein>
    <submittedName>
        <fullName evidence="2">Uncharacterized protein</fullName>
    </submittedName>
</protein>
<dbReference type="OrthoDB" id="675847at2"/>
<feature type="transmembrane region" description="Helical" evidence="1">
    <location>
        <begin position="167"/>
        <end position="189"/>
    </location>
</feature>
<dbReference type="Proteomes" id="UP000271339">
    <property type="component" value="Unassembled WGS sequence"/>
</dbReference>
<keyword evidence="1" id="KW-0812">Transmembrane</keyword>
<keyword evidence="1" id="KW-1133">Transmembrane helix</keyword>
<dbReference type="AlphaFoldDB" id="A0A3L9YBC0"/>
<feature type="transmembrane region" description="Helical" evidence="1">
    <location>
        <begin position="72"/>
        <end position="89"/>
    </location>
</feature>
<evidence type="ECO:0000256" key="1">
    <source>
        <dbReference type="SAM" id="Phobius"/>
    </source>
</evidence>
<evidence type="ECO:0000313" key="2">
    <source>
        <dbReference type="EMBL" id="RMA58023.1"/>
    </source>
</evidence>
<gene>
    <name evidence="2" type="ORF">BXY75_2831</name>
</gene>
<name>A0A3L9YBC0_9FLAO</name>
<feature type="transmembrane region" description="Helical" evidence="1">
    <location>
        <begin position="110"/>
        <end position="131"/>
    </location>
</feature>
<sequence>MGLQLAYIGLSIIMFLIILRIGFTAINGAFGKTPKAHKKKLLLVILLLLWQVYVIGIAATGILQNFDLPPRFFIFLILPAFTFTGIFIYKNRNNSWIHHIPKSWLVYYQSFRIFIESIFVWTVAMGILTPIVTVKGYNYDMIFAFTAPVLAVLVFKMNVLPEKFLIFWNYLGLVVIAVIIFLFLSSVYAPHLYGSDVPLLSTDFIVYPYVLVPAFLMPSAVFIHVLSIVQLTKSRKNEG</sequence>
<dbReference type="EMBL" id="REFC01000014">
    <property type="protein sequence ID" value="RMA58023.1"/>
    <property type="molecule type" value="Genomic_DNA"/>
</dbReference>
<reference evidence="2 3" key="1">
    <citation type="submission" date="2018-10" db="EMBL/GenBank/DDBJ databases">
        <title>Genomic Encyclopedia of Archaeal and Bacterial Type Strains, Phase II (KMG-II): from individual species to whole genera.</title>
        <authorList>
            <person name="Goeker M."/>
        </authorList>
    </citation>
    <scope>NUCLEOTIDE SEQUENCE [LARGE SCALE GENOMIC DNA]</scope>
    <source>
        <strain evidence="2 3">DSM 23424</strain>
    </source>
</reference>
<dbReference type="RefSeq" id="WP_121908361.1">
    <property type="nucleotide sequence ID" value="NZ_REFC01000014.1"/>
</dbReference>
<comment type="caution">
    <text evidence="2">The sequence shown here is derived from an EMBL/GenBank/DDBJ whole genome shotgun (WGS) entry which is preliminary data.</text>
</comment>
<evidence type="ECO:0000313" key="3">
    <source>
        <dbReference type="Proteomes" id="UP000271339"/>
    </source>
</evidence>
<feature type="transmembrane region" description="Helical" evidence="1">
    <location>
        <begin position="209"/>
        <end position="229"/>
    </location>
</feature>
<proteinExistence type="predicted"/>
<feature type="transmembrane region" description="Helical" evidence="1">
    <location>
        <begin position="42"/>
        <end position="66"/>
    </location>
</feature>
<organism evidence="2 3">
    <name type="scientific">Ulvibacter antarcticus</name>
    <dbReference type="NCBI Taxonomy" id="442714"/>
    <lineage>
        <taxon>Bacteria</taxon>
        <taxon>Pseudomonadati</taxon>
        <taxon>Bacteroidota</taxon>
        <taxon>Flavobacteriia</taxon>
        <taxon>Flavobacteriales</taxon>
        <taxon>Flavobacteriaceae</taxon>
        <taxon>Ulvibacter</taxon>
    </lineage>
</organism>
<feature type="transmembrane region" description="Helical" evidence="1">
    <location>
        <begin position="137"/>
        <end position="155"/>
    </location>
</feature>
<keyword evidence="3" id="KW-1185">Reference proteome</keyword>